<proteinExistence type="predicted"/>
<dbReference type="Proteomes" id="UP000317371">
    <property type="component" value="Unassembled WGS sequence"/>
</dbReference>
<dbReference type="EMBL" id="VIGC01000008">
    <property type="protein sequence ID" value="TQE96334.1"/>
    <property type="molecule type" value="Genomic_DNA"/>
</dbReference>
<dbReference type="Gene3D" id="3.30.310.70">
    <property type="entry name" value="TT1751-like domain"/>
    <property type="match status" value="1"/>
</dbReference>
<sequence length="136" mass="15064">MGKDYGLRASLHVPYEEAIPRVTEALKEEGFGVLTEIDVRATLKKKLDVDYKPYIILGACNPHLAYQGLQAEPELGLLLPCNVIVYDNGDGTSTVSIVDPIQMLGVVENPQLEPIAQEADRRLRRVLDHLTEKVSP</sequence>
<dbReference type="PANTHER" id="PTHR38342">
    <property type="entry name" value="SLR5037 PROTEIN"/>
    <property type="match status" value="1"/>
</dbReference>
<comment type="caution">
    <text evidence="2">The sequence shown here is derived from an EMBL/GenBank/DDBJ whole genome shotgun (WGS) entry which is preliminary data.</text>
</comment>
<evidence type="ECO:0000313" key="2">
    <source>
        <dbReference type="EMBL" id="TQE96334.1"/>
    </source>
</evidence>
<name>A0A540VHU5_9CHLR</name>
<accession>A0A540VHU5</accession>
<dbReference type="OrthoDB" id="9791067at2"/>
<feature type="domain" description="DUF302" evidence="1">
    <location>
        <begin position="37"/>
        <end position="100"/>
    </location>
</feature>
<keyword evidence="3" id="KW-1185">Reference proteome</keyword>
<protein>
    <submittedName>
        <fullName evidence="2">DUF302 domain-containing protein</fullName>
    </submittedName>
</protein>
<evidence type="ECO:0000259" key="1">
    <source>
        <dbReference type="Pfam" id="PF03625"/>
    </source>
</evidence>
<reference evidence="2 3" key="1">
    <citation type="submission" date="2019-06" db="EMBL/GenBank/DDBJ databases">
        <title>Genome sequence of Litorilinea aerophila BAA-2444.</title>
        <authorList>
            <person name="Maclea K.S."/>
            <person name="Maurais E.G."/>
            <person name="Iannazzi L.C."/>
        </authorList>
    </citation>
    <scope>NUCLEOTIDE SEQUENCE [LARGE SCALE GENOMIC DNA]</scope>
    <source>
        <strain evidence="2 3">ATCC BAA-2444</strain>
    </source>
</reference>
<dbReference type="InParanoid" id="A0A540VHU5"/>
<dbReference type="PIRSF" id="PIRSF021774">
    <property type="entry name" value="UCP021774"/>
    <property type="match status" value="1"/>
</dbReference>
<gene>
    <name evidence="2" type="ORF">FKZ61_07525</name>
</gene>
<dbReference type="SUPFAM" id="SSF103247">
    <property type="entry name" value="TT1751-like"/>
    <property type="match status" value="1"/>
</dbReference>
<evidence type="ECO:0000313" key="3">
    <source>
        <dbReference type="Proteomes" id="UP000317371"/>
    </source>
</evidence>
<dbReference type="PANTHER" id="PTHR38342:SF1">
    <property type="entry name" value="SLR5037 PROTEIN"/>
    <property type="match status" value="1"/>
</dbReference>
<dbReference type="InterPro" id="IPR005180">
    <property type="entry name" value="DUF302"/>
</dbReference>
<dbReference type="AlphaFoldDB" id="A0A540VHU5"/>
<dbReference type="Pfam" id="PF03625">
    <property type="entry name" value="DUF302"/>
    <property type="match status" value="1"/>
</dbReference>
<dbReference type="RefSeq" id="WP_141609479.1">
    <property type="nucleotide sequence ID" value="NZ_VIGC02000008.1"/>
</dbReference>
<dbReference type="CDD" id="cd14797">
    <property type="entry name" value="DUF302"/>
    <property type="match status" value="1"/>
</dbReference>
<dbReference type="InterPro" id="IPR035923">
    <property type="entry name" value="TT1751-like_sf"/>
</dbReference>
<dbReference type="InterPro" id="IPR016796">
    <property type="entry name" value="UCP021774"/>
</dbReference>
<organism evidence="2 3">
    <name type="scientific">Litorilinea aerophila</name>
    <dbReference type="NCBI Taxonomy" id="1204385"/>
    <lineage>
        <taxon>Bacteria</taxon>
        <taxon>Bacillati</taxon>
        <taxon>Chloroflexota</taxon>
        <taxon>Caldilineae</taxon>
        <taxon>Caldilineales</taxon>
        <taxon>Caldilineaceae</taxon>
        <taxon>Litorilinea</taxon>
    </lineage>
</organism>